<sequence length="97" mass="10666">MSPRRPPRTPLGWDLFGDPYYSEKPAGPPPLPVYTSETLPWNLRTPKQIRAEGREPTGPPAGVLSWTPQGQCAPIECPVWDVNKAVRPLDPGPGLEL</sequence>
<dbReference type="Proteomes" id="UP000053669">
    <property type="component" value="Unassembled WGS sequence"/>
</dbReference>
<protein>
    <submittedName>
        <fullName evidence="1">Uncharacterized protein</fullName>
    </submittedName>
</protein>
<name>A0A101RMD5_9ACTN</name>
<reference evidence="1 2" key="1">
    <citation type="submission" date="2015-10" db="EMBL/GenBank/DDBJ databases">
        <title>Draft genome sequence of Streptomyces canus DSM 40017, type strain for the species Streptomyces canus.</title>
        <authorList>
            <person name="Ruckert C."/>
            <person name="Winkler A."/>
            <person name="Kalinowski J."/>
            <person name="Kampfer P."/>
            <person name="Glaeser S."/>
        </authorList>
    </citation>
    <scope>NUCLEOTIDE SEQUENCE [LARGE SCALE GENOMIC DNA]</scope>
    <source>
        <strain evidence="1 2">DSM 40017</strain>
    </source>
</reference>
<proteinExistence type="predicted"/>
<dbReference type="AlphaFoldDB" id="A0A101RMD5"/>
<dbReference type="RefSeq" id="WP_059210909.1">
    <property type="nucleotide sequence ID" value="NZ_KQ948676.1"/>
</dbReference>
<accession>A0A101RMD5</accession>
<evidence type="ECO:0000313" key="1">
    <source>
        <dbReference type="EMBL" id="KUN58295.1"/>
    </source>
</evidence>
<evidence type="ECO:0000313" key="2">
    <source>
        <dbReference type="Proteomes" id="UP000053669"/>
    </source>
</evidence>
<comment type="caution">
    <text evidence="1">The sequence shown here is derived from an EMBL/GenBank/DDBJ whole genome shotgun (WGS) entry which is preliminary data.</text>
</comment>
<dbReference type="EMBL" id="LMWU01000062">
    <property type="protein sequence ID" value="KUN58295.1"/>
    <property type="molecule type" value="Genomic_DNA"/>
</dbReference>
<organism evidence="1 2">
    <name type="scientific">Streptomyces canus</name>
    <dbReference type="NCBI Taxonomy" id="58343"/>
    <lineage>
        <taxon>Bacteria</taxon>
        <taxon>Bacillati</taxon>
        <taxon>Actinomycetota</taxon>
        <taxon>Actinomycetes</taxon>
        <taxon>Kitasatosporales</taxon>
        <taxon>Streptomycetaceae</taxon>
        <taxon>Streptomyces</taxon>
        <taxon>Streptomyces aurantiacus group</taxon>
    </lineage>
</organism>
<gene>
    <name evidence="1" type="ORF">AQJ46_43680</name>
</gene>